<dbReference type="PANTHER" id="PTHR41251">
    <property type="entry name" value="NON-HOMOLOGOUS END JOINING PROTEIN KU"/>
    <property type="match status" value="1"/>
</dbReference>
<evidence type="ECO:0000313" key="7">
    <source>
        <dbReference type="Proteomes" id="UP001058860"/>
    </source>
</evidence>
<dbReference type="PIRSF" id="PIRSF006493">
    <property type="entry name" value="Prok_Ku"/>
    <property type="match status" value="1"/>
</dbReference>
<dbReference type="InterPro" id="IPR016194">
    <property type="entry name" value="SPOC-like_C_dom_sf"/>
</dbReference>
<keyword evidence="1 3" id="KW-0238">DNA-binding</keyword>
<dbReference type="RefSeq" id="WP_353863767.1">
    <property type="nucleotide sequence ID" value="NZ_CP088295.1"/>
</dbReference>
<evidence type="ECO:0000313" key="6">
    <source>
        <dbReference type="EMBL" id="UUY03255.1"/>
    </source>
</evidence>
<feature type="region of interest" description="Disordered" evidence="4">
    <location>
        <begin position="232"/>
        <end position="289"/>
    </location>
</feature>
<feature type="compositionally biased region" description="Basic residues" evidence="4">
    <location>
        <begin position="270"/>
        <end position="289"/>
    </location>
</feature>
<proteinExistence type="inferred from homology"/>
<keyword evidence="7" id="KW-1185">Reference proteome</keyword>
<dbReference type="Gene3D" id="2.40.290.10">
    <property type="match status" value="1"/>
</dbReference>
<evidence type="ECO:0000256" key="1">
    <source>
        <dbReference type="ARBA" id="ARBA00023125"/>
    </source>
</evidence>
<evidence type="ECO:0000256" key="3">
    <source>
        <dbReference type="HAMAP-Rule" id="MF_01875"/>
    </source>
</evidence>
<keyword evidence="2 3" id="KW-0233">DNA recombination</keyword>
<dbReference type="InterPro" id="IPR006164">
    <property type="entry name" value="DNA_bd_Ku70/Ku80"/>
</dbReference>
<dbReference type="PANTHER" id="PTHR41251:SF1">
    <property type="entry name" value="NON-HOMOLOGOUS END JOINING PROTEIN KU"/>
    <property type="match status" value="1"/>
</dbReference>
<comment type="subunit">
    <text evidence="3">Homodimer. Interacts with LigD.</text>
</comment>
<evidence type="ECO:0000256" key="2">
    <source>
        <dbReference type="ARBA" id="ARBA00023172"/>
    </source>
</evidence>
<gene>
    <name evidence="3" type="primary">ku</name>
    <name evidence="6" type="ORF">LRS13_21690</name>
</gene>
<protein>
    <recommendedName>
        <fullName evidence="3">Non-homologous end joining protein Ku</fullName>
    </recommendedName>
</protein>
<dbReference type="HAMAP" id="MF_01875">
    <property type="entry name" value="Prokaryotic_Ku"/>
    <property type="match status" value="1"/>
</dbReference>
<feature type="compositionally biased region" description="Acidic residues" evidence="4">
    <location>
        <begin position="232"/>
        <end position="244"/>
    </location>
</feature>
<comment type="similarity">
    <text evidence="3">Belongs to the prokaryotic Ku family.</text>
</comment>
<dbReference type="CDD" id="cd00789">
    <property type="entry name" value="KU_like"/>
    <property type="match status" value="1"/>
</dbReference>
<dbReference type="EMBL" id="CP088295">
    <property type="protein sequence ID" value="UUY03255.1"/>
    <property type="molecule type" value="Genomic_DNA"/>
</dbReference>
<keyword evidence="3" id="KW-0227">DNA damage</keyword>
<feature type="compositionally biased region" description="Basic and acidic residues" evidence="4">
    <location>
        <begin position="259"/>
        <end position="269"/>
    </location>
</feature>
<evidence type="ECO:0000256" key="4">
    <source>
        <dbReference type="SAM" id="MobiDB-lite"/>
    </source>
</evidence>
<organism evidence="6 7">
    <name type="scientific">Svornostia abyssi</name>
    <dbReference type="NCBI Taxonomy" id="2898438"/>
    <lineage>
        <taxon>Bacteria</taxon>
        <taxon>Bacillati</taxon>
        <taxon>Actinomycetota</taxon>
        <taxon>Thermoleophilia</taxon>
        <taxon>Solirubrobacterales</taxon>
        <taxon>Baekduiaceae</taxon>
        <taxon>Svornostia</taxon>
    </lineage>
</organism>
<evidence type="ECO:0000259" key="5">
    <source>
        <dbReference type="SMART" id="SM00559"/>
    </source>
</evidence>
<dbReference type="Pfam" id="PF02735">
    <property type="entry name" value="Ku"/>
    <property type="match status" value="1"/>
</dbReference>
<dbReference type="SUPFAM" id="SSF100939">
    <property type="entry name" value="SPOC domain-like"/>
    <property type="match status" value="1"/>
</dbReference>
<dbReference type="SMART" id="SM00559">
    <property type="entry name" value="Ku78"/>
    <property type="match status" value="1"/>
</dbReference>
<sequence>MPRAIWTGAISFGLVTIPVKMYSAVQRKNVRFHQLNGKTGVRIQQKRVDPSTGDEVPYDDIVKGYELSPDRYVVIEPSELEALDPKKTKTIDIEDFVEEAEIDPIFYDHPYYLAPGAGGAKPYRLLLEAMQETGRVAIAKVVIRSKEQLVAIRPMGEALEMSTMVFADEVLSAERLDELPDPDEVKTTKRELDIAKQLVDSLAGAWEPDKYRDTYREEVIALIERKASGEEIAEQPALDEEEAPVPDLMSALKASLDAVKSRDGGEAKKPAAKKPAAKKTAAKPKAKAS</sequence>
<reference evidence="7" key="1">
    <citation type="submission" date="2021-11" db="EMBL/GenBank/DDBJ databases">
        <title>Cultivation dependent microbiological survey of springs from the worlds oldest radium mine currently devoted to the extraction of radon-saturated water.</title>
        <authorList>
            <person name="Kapinusova G."/>
            <person name="Smrhova T."/>
            <person name="Strejcek M."/>
            <person name="Suman J."/>
            <person name="Jani K."/>
            <person name="Pajer P."/>
            <person name="Uhlik O."/>
        </authorList>
    </citation>
    <scope>NUCLEOTIDE SEQUENCE [LARGE SCALE GENOMIC DNA]</scope>
    <source>
        <strain evidence="7">J379</strain>
    </source>
</reference>
<name>A0ABY5PF06_9ACTN</name>
<keyword evidence="3" id="KW-0234">DNA repair</keyword>
<feature type="domain" description="Ku" evidence="5">
    <location>
        <begin position="53"/>
        <end position="181"/>
    </location>
</feature>
<dbReference type="InterPro" id="IPR009187">
    <property type="entry name" value="Prok_Ku"/>
</dbReference>
<accession>A0ABY5PF06</accession>
<dbReference type="NCBIfam" id="TIGR02772">
    <property type="entry name" value="Ku_bact"/>
    <property type="match status" value="1"/>
</dbReference>
<dbReference type="Proteomes" id="UP001058860">
    <property type="component" value="Chromosome"/>
</dbReference>
<comment type="function">
    <text evidence="3">With LigD forms a non-homologous end joining (NHEJ) DNA repair enzyme, which repairs dsDNA breaks with reduced fidelity. Binds linear dsDNA with 5'- and 3'- overhangs but not closed circular dsDNA nor ssDNA. Recruits and stimulates the ligase activity of LigD.</text>
</comment>